<dbReference type="PANTHER" id="PTHR47199">
    <property type="entry name" value="PHOTOSYSTEM II STABILITY/ASSEMBLY FACTOR HCF136, CHLOROPLASTIC"/>
    <property type="match status" value="1"/>
</dbReference>
<dbReference type="PANTHER" id="PTHR47199:SF2">
    <property type="entry name" value="PHOTOSYSTEM II STABILITY_ASSEMBLY FACTOR HCF136, CHLOROPLASTIC"/>
    <property type="match status" value="1"/>
</dbReference>
<protein>
    <submittedName>
        <fullName evidence="5">Oxidoreductase</fullName>
    </submittedName>
</protein>
<dbReference type="GO" id="GO:0015979">
    <property type="term" value="P:photosynthesis"/>
    <property type="evidence" value="ECO:0007669"/>
    <property type="project" value="UniProtKB-KW"/>
</dbReference>
<feature type="domain" description="Photosynthesis system II assembly factor Ycf48/Hcf136-like" evidence="4">
    <location>
        <begin position="39"/>
        <end position="184"/>
    </location>
</feature>
<keyword evidence="3" id="KW-0732">Signal</keyword>
<organism evidence="5 6">
    <name type="scientific">Dendryphion nanum</name>
    <dbReference type="NCBI Taxonomy" id="256645"/>
    <lineage>
        <taxon>Eukaryota</taxon>
        <taxon>Fungi</taxon>
        <taxon>Dikarya</taxon>
        <taxon>Ascomycota</taxon>
        <taxon>Pezizomycotina</taxon>
        <taxon>Dothideomycetes</taxon>
        <taxon>Pleosporomycetidae</taxon>
        <taxon>Pleosporales</taxon>
        <taxon>Torulaceae</taxon>
        <taxon>Dendryphion</taxon>
    </lineage>
</organism>
<evidence type="ECO:0000256" key="3">
    <source>
        <dbReference type="SAM" id="SignalP"/>
    </source>
</evidence>
<dbReference type="InterPro" id="IPR028203">
    <property type="entry name" value="PSII_CF48-like_dom"/>
</dbReference>
<dbReference type="Gene3D" id="2.130.10.10">
    <property type="entry name" value="YVTN repeat-like/Quinoprotein amine dehydrogenase"/>
    <property type="match status" value="1"/>
</dbReference>
<dbReference type="AlphaFoldDB" id="A0A9P9D251"/>
<keyword evidence="1" id="KW-0602">Photosynthesis</keyword>
<feature type="signal peptide" evidence="3">
    <location>
        <begin position="1"/>
        <end position="27"/>
    </location>
</feature>
<gene>
    <name evidence="5" type="ORF">B0J11DRAFT_447151</name>
</gene>
<dbReference type="Proteomes" id="UP000700596">
    <property type="component" value="Unassembled WGS sequence"/>
</dbReference>
<reference evidence="5" key="1">
    <citation type="journal article" date="2021" name="Nat. Commun.">
        <title>Genetic determinants of endophytism in the Arabidopsis root mycobiome.</title>
        <authorList>
            <person name="Mesny F."/>
            <person name="Miyauchi S."/>
            <person name="Thiergart T."/>
            <person name="Pickel B."/>
            <person name="Atanasova L."/>
            <person name="Karlsson M."/>
            <person name="Huettel B."/>
            <person name="Barry K.W."/>
            <person name="Haridas S."/>
            <person name="Chen C."/>
            <person name="Bauer D."/>
            <person name="Andreopoulos W."/>
            <person name="Pangilinan J."/>
            <person name="LaButti K."/>
            <person name="Riley R."/>
            <person name="Lipzen A."/>
            <person name="Clum A."/>
            <person name="Drula E."/>
            <person name="Henrissat B."/>
            <person name="Kohler A."/>
            <person name="Grigoriev I.V."/>
            <person name="Martin F.M."/>
            <person name="Hacquard S."/>
        </authorList>
    </citation>
    <scope>NUCLEOTIDE SEQUENCE</scope>
    <source>
        <strain evidence="5">MPI-CAGE-CH-0243</strain>
    </source>
</reference>
<dbReference type="SUPFAM" id="SSF110296">
    <property type="entry name" value="Oligoxyloglucan reducing end-specific cellobiohydrolase"/>
    <property type="match status" value="1"/>
</dbReference>
<comment type="caution">
    <text evidence="5">The sequence shown here is derived from an EMBL/GenBank/DDBJ whole genome shotgun (WGS) entry which is preliminary data.</text>
</comment>
<keyword evidence="6" id="KW-1185">Reference proteome</keyword>
<dbReference type="PROSITE" id="PS51257">
    <property type="entry name" value="PROKAR_LIPOPROTEIN"/>
    <property type="match status" value="1"/>
</dbReference>
<evidence type="ECO:0000256" key="2">
    <source>
        <dbReference type="ARBA" id="ARBA00023276"/>
    </source>
</evidence>
<evidence type="ECO:0000313" key="6">
    <source>
        <dbReference type="Proteomes" id="UP000700596"/>
    </source>
</evidence>
<accession>A0A9P9D251</accession>
<evidence type="ECO:0000313" key="5">
    <source>
        <dbReference type="EMBL" id="KAH7112080.1"/>
    </source>
</evidence>
<dbReference type="Pfam" id="PF14870">
    <property type="entry name" value="PSII_BNR"/>
    <property type="match status" value="1"/>
</dbReference>
<feature type="chain" id="PRO_5040115412" evidence="3">
    <location>
        <begin position="28"/>
        <end position="364"/>
    </location>
</feature>
<dbReference type="InterPro" id="IPR015943">
    <property type="entry name" value="WD40/YVTN_repeat-like_dom_sf"/>
</dbReference>
<dbReference type="OrthoDB" id="3679835at2759"/>
<proteinExistence type="predicted"/>
<dbReference type="EMBL" id="JAGMWT010000022">
    <property type="protein sequence ID" value="KAH7112080.1"/>
    <property type="molecule type" value="Genomic_DNA"/>
</dbReference>
<sequence length="364" mass="38471">MRFIHSGNACGWLSFVFSLTFFALACATDSATLTTSNIASLAWDLKTTNSTQQFRGLAPVSDRVCWVSGTKGTVLRTINGGATWANVSPALTPEDAITTEFRDIHAFSPDTAVVLSIGEGNASRIYRTDDGGRSWHLTFVNSEPTAFYDCMAFQDTRTGLAMSDPVDSKFRILRTDDGGANWTIVPSAGMPAALAGEFGFAASGTCLTAAAGRWYLASGGIDPGRIFASPNGVDWHVSNSSIDGGEAGGVFSVQFRNRMVGVAVGGDYQNATKRTNNAAWSEDGGLVWNRAVKFPAGYRSAVSWIPGVGAAAVAVGTTGSDITFDGGRAWFSFDNGTFDAVQCLYPFTCWASGSKGRVARLTLA</sequence>
<evidence type="ECO:0000259" key="4">
    <source>
        <dbReference type="Pfam" id="PF14870"/>
    </source>
</evidence>
<keyword evidence="2" id="KW-0604">Photosystem II</keyword>
<evidence type="ECO:0000256" key="1">
    <source>
        <dbReference type="ARBA" id="ARBA00022531"/>
    </source>
</evidence>
<name>A0A9P9D251_9PLEO</name>